<feature type="transmembrane region" description="Helical" evidence="1">
    <location>
        <begin position="200"/>
        <end position="225"/>
    </location>
</feature>
<dbReference type="OrthoDB" id="2688021at2759"/>
<sequence length="527" mass="57353">MEAPHPFSYSTGDLYRDSSHTNTTYTTDFSASTGKPKPVAGADFYDRSYFSRRVALFGLFISFLVGIACIVCSVHVFLSKRTMLTGVAFLPLEQWWQRELVGLGATLLVALCTEATGFVHNVALRSALASEQRLRFNTNLRLLSAAKGALNPNGKMFNGLMALLLVVSYSSGILVTLAVVTDSSEGRTRAVPLPSTTQIYISNVALLVLGGALLLQVVIAVVAMATADIRTWSSSPFDITAALVHHTQVTPLQGRCMHGVKDVDIHVPLLPRKKQPSAWRSHSSLRKVIITIWVLMLACIAWAFVVTHISAGNVRNVFTSWSFFSGQRSDVAGYHISLLGKTAWVDWVVCYLSTMAVQGWVTLTLHCSELVANVIRDEKVWRCATEMKGAKVLTHPLAPVLGSWLSLTLLCAKALLHWMLGLAISLQGTASAGVLTSISVSMYPVQIFNLAAALFVLSLIFTATAFYSPKGPQPAAYGHVQTLANLIDEWSPVMWWGDKPAPGGSSFRHAGTNDSPLPPVWMNEKYA</sequence>
<dbReference type="Proteomes" id="UP000053989">
    <property type="component" value="Unassembled WGS sequence"/>
</dbReference>
<reference evidence="3" key="2">
    <citation type="submission" date="2015-01" db="EMBL/GenBank/DDBJ databases">
        <title>Evolutionary Origins and Diversification of the Mycorrhizal Mutualists.</title>
        <authorList>
            <consortium name="DOE Joint Genome Institute"/>
            <consortium name="Mycorrhizal Genomics Consortium"/>
            <person name="Kohler A."/>
            <person name="Kuo A."/>
            <person name="Nagy L.G."/>
            <person name="Floudas D."/>
            <person name="Copeland A."/>
            <person name="Barry K.W."/>
            <person name="Cichocki N."/>
            <person name="Veneault-Fourrey C."/>
            <person name="LaButti K."/>
            <person name="Lindquist E.A."/>
            <person name="Lipzen A."/>
            <person name="Lundell T."/>
            <person name="Morin E."/>
            <person name="Murat C."/>
            <person name="Riley R."/>
            <person name="Ohm R."/>
            <person name="Sun H."/>
            <person name="Tunlid A."/>
            <person name="Henrissat B."/>
            <person name="Grigoriev I.V."/>
            <person name="Hibbett D.S."/>
            <person name="Martin F."/>
        </authorList>
    </citation>
    <scope>NUCLEOTIDE SEQUENCE [LARGE SCALE GENOMIC DNA]</scope>
    <source>
        <strain evidence="3">Foug A</strain>
    </source>
</reference>
<dbReference type="AlphaFoldDB" id="A0A0C3A253"/>
<keyword evidence="3" id="KW-1185">Reference proteome</keyword>
<organism evidence="2 3">
    <name type="scientific">Scleroderma citrinum Foug A</name>
    <dbReference type="NCBI Taxonomy" id="1036808"/>
    <lineage>
        <taxon>Eukaryota</taxon>
        <taxon>Fungi</taxon>
        <taxon>Dikarya</taxon>
        <taxon>Basidiomycota</taxon>
        <taxon>Agaricomycotina</taxon>
        <taxon>Agaricomycetes</taxon>
        <taxon>Agaricomycetidae</taxon>
        <taxon>Boletales</taxon>
        <taxon>Sclerodermatineae</taxon>
        <taxon>Sclerodermataceae</taxon>
        <taxon>Scleroderma</taxon>
    </lineage>
</organism>
<feature type="transmembrane region" description="Helical" evidence="1">
    <location>
        <begin position="447"/>
        <end position="467"/>
    </location>
</feature>
<evidence type="ECO:0000313" key="2">
    <source>
        <dbReference type="EMBL" id="KIM67743.1"/>
    </source>
</evidence>
<feature type="transmembrane region" description="Helical" evidence="1">
    <location>
        <begin position="415"/>
        <end position="435"/>
    </location>
</feature>
<name>A0A0C3A253_9AGAM</name>
<gene>
    <name evidence="2" type="ORF">SCLCIDRAFT_1209866</name>
</gene>
<feature type="transmembrane region" description="Helical" evidence="1">
    <location>
        <begin position="288"/>
        <end position="311"/>
    </location>
</feature>
<feature type="transmembrane region" description="Helical" evidence="1">
    <location>
        <begin position="54"/>
        <end position="78"/>
    </location>
</feature>
<accession>A0A0C3A253</accession>
<evidence type="ECO:0000256" key="1">
    <source>
        <dbReference type="SAM" id="Phobius"/>
    </source>
</evidence>
<feature type="transmembrane region" description="Helical" evidence="1">
    <location>
        <begin position="160"/>
        <end position="180"/>
    </location>
</feature>
<dbReference type="HOGENOM" id="CLU_021043_2_0_1"/>
<proteinExistence type="predicted"/>
<keyword evidence="1" id="KW-1133">Transmembrane helix</keyword>
<dbReference type="STRING" id="1036808.A0A0C3A253"/>
<evidence type="ECO:0000313" key="3">
    <source>
        <dbReference type="Proteomes" id="UP000053989"/>
    </source>
</evidence>
<dbReference type="EMBL" id="KN822011">
    <property type="protein sequence ID" value="KIM67743.1"/>
    <property type="molecule type" value="Genomic_DNA"/>
</dbReference>
<keyword evidence="1" id="KW-0472">Membrane</keyword>
<dbReference type="InParanoid" id="A0A0C3A253"/>
<protein>
    <submittedName>
        <fullName evidence="2">Uncharacterized protein</fullName>
    </submittedName>
</protein>
<reference evidence="2 3" key="1">
    <citation type="submission" date="2014-04" db="EMBL/GenBank/DDBJ databases">
        <authorList>
            <consortium name="DOE Joint Genome Institute"/>
            <person name="Kuo A."/>
            <person name="Kohler A."/>
            <person name="Nagy L.G."/>
            <person name="Floudas D."/>
            <person name="Copeland A."/>
            <person name="Barry K.W."/>
            <person name="Cichocki N."/>
            <person name="Veneault-Fourrey C."/>
            <person name="LaButti K."/>
            <person name="Lindquist E.A."/>
            <person name="Lipzen A."/>
            <person name="Lundell T."/>
            <person name="Morin E."/>
            <person name="Murat C."/>
            <person name="Sun H."/>
            <person name="Tunlid A."/>
            <person name="Henrissat B."/>
            <person name="Grigoriev I.V."/>
            <person name="Hibbett D.S."/>
            <person name="Martin F."/>
            <person name="Nordberg H.P."/>
            <person name="Cantor M.N."/>
            <person name="Hua S.X."/>
        </authorList>
    </citation>
    <scope>NUCLEOTIDE SEQUENCE [LARGE SCALE GENOMIC DNA]</scope>
    <source>
        <strain evidence="2 3">Foug A</strain>
    </source>
</reference>
<keyword evidence="1" id="KW-0812">Transmembrane</keyword>